<dbReference type="Gene3D" id="3.40.50.300">
    <property type="entry name" value="P-loop containing nucleotide triphosphate hydrolases"/>
    <property type="match status" value="1"/>
</dbReference>
<name>A0AAW9DKZ6_ACIAO</name>
<keyword evidence="3" id="KW-1185">Reference proteome</keyword>
<gene>
    <name evidence="2" type="ORF">SIL87_01215</name>
</gene>
<evidence type="ECO:0008006" key="4">
    <source>
        <dbReference type="Google" id="ProtNLM"/>
    </source>
</evidence>
<accession>A0AAW9DKZ6</accession>
<sequence length="273" mass="29591">MNPNTSPQTASSSPSITPTTTPSFNPPATSRQNEIHLILQGKGGTGKSLIALLLADYLSERCSSLRCIDADPVNRSLGGYKALDPIGLGLRSDGTPDCEALTATLAEPQISCLVDTGSTIFLPLMSYFVQSRAIETLQAAGKTVFVHIPIAGDMLAETLNGFRQIMKHLPAGAQAVVWLNEYQAQVQPNGQPFTDLNIYAEVKDQIRGIVSLPNRSEIFILTIQDLRKEQMTFSQGLAGSPRPSTGEPLNIMVRQRLKIIQQEIFEQLGTANL</sequence>
<comment type="caution">
    <text evidence="2">The sequence shown here is derived from an EMBL/GenBank/DDBJ whole genome shotgun (WGS) entry which is preliminary data.</text>
</comment>
<evidence type="ECO:0000313" key="3">
    <source>
        <dbReference type="Proteomes" id="UP001279553"/>
    </source>
</evidence>
<dbReference type="AlphaFoldDB" id="A0AAW9DKZ6"/>
<dbReference type="EMBL" id="JAWXYB010000002">
    <property type="protein sequence ID" value="MDX5929385.1"/>
    <property type="molecule type" value="Genomic_DNA"/>
</dbReference>
<proteinExistence type="predicted"/>
<evidence type="ECO:0000313" key="2">
    <source>
        <dbReference type="EMBL" id="MDX5929385.1"/>
    </source>
</evidence>
<evidence type="ECO:0000256" key="1">
    <source>
        <dbReference type="SAM" id="MobiDB-lite"/>
    </source>
</evidence>
<organism evidence="2 3">
    <name type="scientific">Acidiphilium acidophilum</name>
    <name type="common">Thiobacillus acidophilus</name>
    <dbReference type="NCBI Taxonomy" id="76588"/>
    <lineage>
        <taxon>Bacteria</taxon>
        <taxon>Pseudomonadati</taxon>
        <taxon>Pseudomonadota</taxon>
        <taxon>Alphaproteobacteria</taxon>
        <taxon>Acetobacterales</taxon>
        <taxon>Acidocellaceae</taxon>
        <taxon>Acidiphilium</taxon>
    </lineage>
</organism>
<reference evidence="2 3" key="1">
    <citation type="submission" date="2023-11" db="EMBL/GenBank/DDBJ databases">
        <title>MicrobeMod: A computational toolkit for identifying prokaryotic methylation and restriction-modification with nanopore sequencing.</title>
        <authorList>
            <person name="Crits-Christoph A."/>
            <person name="Kang S.C."/>
            <person name="Lee H."/>
            <person name="Ostrov N."/>
        </authorList>
    </citation>
    <scope>NUCLEOTIDE SEQUENCE [LARGE SCALE GENOMIC DNA]</scope>
    <source>
        <strain evidence="2 3">DSMZ 700</strain>
    </source>
</reference>
<dbReference type="InterPro" id="IPR027417">
    <property type="entry name" value="P-loop_NTPase"/>
</dbReference>
<dbReference type="SUPFAM" id="SSF52540">
    <property type="entry name" value="P-loop containing nucleoside triphosphate hydrolases"/>
    <property type="match status" value="1"/>
</dbReference>
<protein>
    <recommendedName>
        <fullName evidence="4">Conjugal transfer protein TraL</fullName>
    </recommendedName>
</protein>
<dbReference type="Proteomes" id="UP001279553">
    <property type="component" value="Unassembled WGS sequence"/>
</dbReference>
<feature type="region of interest" description="Disordered" evidence="1">
    <location>
        <begin position="1"/>
        <end position="29"/>
    </location>
</feature>
<dbReference type="RefSeq" id="WP_319612467.1">
    <property type="nucleotide sequence ID" value="NZ_JAWXYB010000002.1"/>
</dbReference>